<feature type="transmembrane region" description="Helical" evidence="7">
    <location>
        <begin position="262"/>
        <end position="285"/>
    </location>
</feature>
<dbReference type="PROSITE" id="PS50850">
    <property type="entry name" value="MFS"/>
    <property type="match status" value="1"/>
</dbReference>
<dbReference type="Proteomes" id="UP001499854">
    <property type="component" value="Unassembled WGS sequence"/>
</dbReference>
<dbReference type="Gene3D" id="1.20.1250.20">
    <property type="entry name" value="MFS general substrate transporter like domains"/>
    <property type="match status" value="1"/>
</dbReference>
<dbReference type="CDD" id="cd17321">
    <property type="entry name" value="MFS_MMR_MDR_like"/>
    <property type="match status" value="1"/>
</dbReference>
<reference evidence="9 10" key="1">
    <citation type="journal article" date="2019" name="Int. J. Syst. Evol. Microbiol.">
        <title>The Global Catalogue of Microorganisms (GCM) 10K type strain sequencing project: providing services to taxonomists for standard genome sequencing and annotation.</title>
        <authorList>
            <consortium name="The Broad Institute Genomics Platform"/>
            <consortium name="The Broad Institute Genome Sequencing Center for Infectious Disease"/>
            <person name="Wu L."/>
            <person name="Ma J."/>
        </authorList>
    </citation>
    <scope>NUCLEOTIDE SEQUENCE [LARGE SCALE GENOMIC DNA]</scope>
    <source>
        <strain evidence="9 10">JCM 16013</strain>
    </source>
</reference>
<evidence type="ECO:0000313" key="10">
    <source>
        <dbReference type="Proteomes" id="UP001499854"/>
    </source>
</evidence>
<keyword evidence="5 7" id="KW-1133">Transmembrane helix</keyword>
<organism evidence="9 10">
    <name type="scientific">Catenulispora subtropica</name>
    <dbReference type="NCBI Taxonomy" id="450798"/>
    <lineage>
        <taxon>Bacteria</taxon>
        <taxon>Bacillati</taxon>
        <taxon>Actinomycetota</taxon>
        <taxon>Actinomycetes</taxon>
        <taxon>Catenulisporales</taxon>
        <taxon>Catenulisporaceae</taxon>
        <taxon>Catenulispora</taxon>
    </lineage>
</organism>
<evidence type="ECO:0000313" key="9">
    <source>
        <dbReference type="EMBL" id="GAA1994496.1"/>
    </source>
</evidence>
<evidence type="ECO:0000259" key="8">
    <source>
        <dbReference type="PROSITE" id="PS50850"/>
    </source>
</evidence>
<dbReference type="EMBL" id="BAAAQM010000052">
    <property type="protein sequence ID" value="GAA1994496.1"/>
    <property type="molecule type" value="Genomic_DNA"/>
</dbReference>
<dbReference type="PRINTS" id="PR01036">
    <property type="entry name" value="TCRTETB"/>
</dbReference>
<feature type="transmembrane region" description="Helical" evidence="7">
    <location>
        <begin position="430"/>
        <end position="448"/>
    </location>
</feature>
<dbReference type="SUPFAM" id="SSF103473">
    <property type="entry name" value="MFS general substrate transporter"/>
    <property type="match status" value="1"/>
</dbReference>
<feature type="transmembrane region" description="Helical" evidence="7">
    <location>
        <begin position="398"/>
        <end position="418"/>
    </location>
</feature>
<proteinExistence type="predicted"/>
<feature type="transmembrane region" description="Helical" evidence="7">
    <location>
        <begin position="7"/>
        <end position="26"/>
    </location>
</feature>
<evidence type="ECO:0000256" key="4">
    <source>
        <dbReference type="ARBA" id="ARBA00022692"/>
    </source>
</evidence>
<dbReference type="InterPro" id="IPR011701">
    <property type="entry name" value="MFS"/>
</dbReference>
<feature type="transmembrane region" description="Helical" evidence="7">
    <location>
        <begin position="162"/>
        <end position="182"/>
    </location>
</feature>
<feature type="transmembrane region" description="Helical" evidence="7">
    <location>
        <begin position="74"/>
        <end position="95"/>
    </location>
</feature>
<keyword evidence="10" id="KW-1185">Reference proteome</keyword>
<protein>
    <submittedName>
        <fullName evidence="9">DHA2 family efflux MFS transporter permease subunit</fullName>
    </submittedName>
</protein>
<evidence type="ECO:0000256" key="1">
    <source>
        <dbReference type="ARBA" id="ARBA00004651"/>
    </source>
</evidence>
<dbReference type="InterPro" id="IPR004638">
    <property type="entry name" value="EmrB-like"/>
</dbReference>
<evidence type="ECO:0000256" key="2">
    <source>
        <dbReference type="ARBA" id="ARBA00022448"/>
    </source>
</evidence>
<name>A0ABN2SYD2_9ACTN</name>
<comment type="caution">
    <text evidence="9">The sequence shown here is derived from an EMBL/GenBank/DDBJ whole genome shotgun (WGS) entry which is preliminary data.</text>
</comment>
<feature type="domain" description="Major facilitator superfamily (MFS) profile" evidence="8">
    <location>
        <begin position="8"/>
        <end position="453"/>
    </location>
</feature>
<keyword evidence="6 7" id="KW-0472">Membrane</keyword>
<dbReference type="Pfam" id="PF07690">
    <property type="entry name" value="MFS_1"/>
    <property type="match status" value="1"/>
</dbReference>
<dbReference type="PANTHER" id="PTHR42718:SF46">
    <property type="entry name" value="BLR6921 PROTEIN"/>
    <property type="match status" value="1"/>
</dbReference>
<sequence length="475" mass="48464">MTVAQRWVLTLTSLAAFMIALDGTIVTTALTTIKKSLHSSVETLEWTISAYILTFAVLMLTGAALGDRFGRRKVFVGGLIVFTAASAACGLSTTIAELITARAVQGAGAAVIMPLAVAQLGAAFPPEARGRALGLSAGVIGLATAGGPFVGGVVAQGLAWQWLFWVNVPVGLLVILGVVFFMTETHGPQARLDLVGVVLTTGGVLGLVWALVRGNDVGWTAPETLGSVGGGVVLAAVFVLWERRIAAPMVPMRFFGDRAFSAANFASFTLTAGMYGLLFFLAQYYQQVLHYGPFGAGTRMMPFTATLLVFGPLSGRLSERFGERFLTTCGLALTAAGLAAIALQTGPDTSYPALVPALVVTGTGISTAIPQVQKAVVGAVRPQEIGQASGVFSMLRQFGALFGTAVSVAVFAASGSYANVKTFSDGFTTAMGVGAGIAGAGALAALLLPARCAAAAGPASPPAARPQAVAATTAE</sequence>
<gene>
    <name evidence="9" type="ORF">GCM10009838_68480</name>
</gene>
<keyword evidence="4 7" id="KW-0812">Transmembrane</keyword>
<feature type="transmembrane region" description="Helical" evidence="7">
    <location>
        <begin position="132"/>
        <end position="150"/>
    </location>
</feature>
<dbReference type="PANTHER" id="PTHR42718">
    <property type="entry name" value="MAJOR FACILITATOR SUPERFAMILY MULTIDRUG TRANSPORTER MFSC"/>
    <property type="match status" value="1"/>
</dbReference>
<evidence type="ECO:0000256" key="5">
    <source>
        <dbReference type="ARBA" id="ARBA00022989"/>
    </source>
</evidence>
<feature type="transmembrane region" description="Helical" evidence="7">
    <location>
        <begin position="291"/>
        <end position="313"/>
    </location>
</feature>
<dbReference type="NCBIfam" id="TIGR00711">
    <property type="entry name" value="efflux_EmrB"/>
    <property type="match status" value="1"/>
</dbReference>
<evidence type="ECO:0000256" key="3">
    <source>
        <dbReference type="ARBA" id="ARBA00022475"/>
    </source>
</evidence>
<dbReference type="InterPro" id="IPR036259">
    <property type="entry name" value="MFS_trans_sf"/>
</dbReference>
<feature type="transmembrane region" description="Helical" evidence="7">
    <location>
        <begin position="325"/>
        <end position="343"/>
    </location>
</feature>
<keyword evidence="2" id="KW-0813">Transport</keyword>
<feature type="transmembrane region" description="Helical" evidence="7">
    <location>
        <begin position="194"/>
        <end position="212"/>
    </location>
</feature>
<feature type="transmembrane region" description="Helical" evidence="7">
    <location>
        <begin position="107"/>
        <end position="125"/>
    </location>
</feature>
<keyword evidence="3" id="KW-1003">Cell membrane</keyword>
<feature type="transmembrane region" description="Helical" evidence="7">
    <location>
        <begin position="46"/>
        <end position="65"/>
    </location>
</feature>
<evidence type="ECO:0000256" key="6">
    <source>
        <dbReference type="ARBA" id="ARBA00023136"/>
    </source>
</evidence>
<evidence type="ECO:0000256" key="7">
    <source>
        <dbReference type="SAM" id="Phobius"/>
    </source>
</evidence>
<feature type="transmembrane region" description="Helical" evidence="7">
    <location>
        <begin position="224"/>
        <end position="241"/>
    </location>
</feature>
<dbReference type="Gene3D" id="1.20.1720.10">
    <property type="entry name" value="Multidrug resistance protein D"/>
    <property type="match status" value="1"/>
</dbReference>
<dbReference type="InterPro" id="IPR020846">
    <property type="entry name" value="MFS_dom"/>
</dbReference>
<comment type="subcellular location">
    <subcellularLocation>
        <location evidence="1">Cell membrane</location>
        <topology evidence="1">Multi-pass membrane protein</topology>
    </subcellularLocation>
</comment>
<accession>A0ABN2SYD2</accession>